<gene>
    <name evidence="1" type="ORF">CTTA_4571</name>
</gene>
<protein>
    <submittedName>
        <fullName evidence="1">Uncharacterized protein</fullName>
    </submittedName>
</protein>
<dbReference type="Proteomes" id="UP000323105">
    <property type="component" value="Unassembled WGS sequence"/>
</dbReference>
<dbReference type="Pfam" id="PF22162">
    <property type="entry name" value="PFIN"/>
    <property type="match status" value="1"/>
</dbReference>
<dbReference type="EMBL" id="BKBW01000014">
    <property type="protein sequence ID" value="GEQ77566.1"/>
    <property type="molecule type" value="Genomic_DNA"/>
</dbReference>
<reference evidence="1 2" key="1">
    <citation type="journal article" date="2019" name="Microbiol. Resour. Announc.">
        <title>Draft Genome Sequence of Comamonas testosteroni TA441, a Bacterium That Has a Cryptic Phenol Degradation Gene Cluster.</title>
        <authorList>
            <person name="Arai H."/>
            <person name="Ishii M."/>
        </authorList>
    </citation>
    <scope>NUCLEOTIDE SEQUENCE [LARGE SCALE GENOMIC DNA]</scope>
    <source>
        <strain evidence="1 2">TA441</strain>
    </source>
</reference>
<dbReference type="InterPro" id="IPR054044">
    <property type="entry name" value="PFIN"/>
</dbReference>
<comment type="caution">
    <text evidence="1">The sequence shown here is derived from an EMBL/GenBank/DDBJ whole genome shotgun (WGS) entry which is preliminary data.</text>
</comment>
<evidence type="ECO:0000313" key="2">
    <source>
        <dbReference type="Proteomes" id="UP000323105"/>
    </source>
</evidence>
<accession>A0A5A7MIJ9</accession>
<organism evidence="1 2">
    <name type="scientific">Comamonas testosteroni</name>
    <name type="common">Pseudomonas testosteroni</name>
    <dbReference type="NCBI Taxonomy" id="285"/>
    <lineage>
        <taxon>Bacteria</taxon>
        <taxon>Pseudomonadati</taxon>
        <taxon>Pseudomonadota</taxon>
        <taxon>Betaproteobacteria</taxon>
        <taxon>Burkholderiales</taxon>
        <taxon>Comamonadaceae</taxon>
        <taxon>Comamonas</taxon>
    </lineage>
</organism>
<name>A0A5A7MIJ9_COMTE</name>
<proteinExistence type="predicted"/>
<evidence type="ECO:0000313" key="1">
    <source>
        <dbReference type="EMBL" id="GEQ77566.1"/>
    </source>
</evidence>
<sequence length="185" mass="20691">MPNMHGQLVTTSLEKRIGYYPRLVFSVPLPDRDPVFMSMNISEDGQDRNAAVIVDAQKFLALWRADPYGSHKHQANGTPETWPSDYKYMEAADGFAPGRAYPVPLAEVNLNHLIDTIVSYKFLRFGKTVRKERLDCVTFTNGVTRTIWLLSHHCAAFPVECDSRSAPELFKLAGAAGTSFPINAE</sequence>
<dbReference type="AlphaFoldDB" id="A0A5A7MIJ9"/>